<dbReference type="GO" id="GO:0007018">
    <property type="term" value="P:microtubule-based movement"/>
    <property type="evidence" value="ECO:0007669"/>
    <property type="project" value="TreeGrafter"/>
</dbReference>
<gene>
    <name evidence="10" type="ORF">M9978_00170</name>
</gene>
<dbReference type="PANTHER" id="PTHR45783">
    <property type="entry name" value="KINESIN LIGHT CHAIN"/>
    <property type="match status" value="1"/>
</dbReference>
<dbReference type="RefSeq" id="WP_254290768.1">
    <property type="nucleotide sequence ID" value="NZ_JAMLDX010000001.1"/>
</dbReference>
<dbReference type="GO" id="GO:0019894">
    <property type="term" value="F:kinesin binding"/>
    <property type="evidence" value="ECO:0007669"/>
    <property type="project" value="TreeGrafter"/>
</dbReference>
<dbReference type="Gene3D" id="1.25.40.10">
    <property type="entry name" value="Tetratricopeptide repeat domain"/>
    <property type="match status" value="2"/>
</dbReference>
<keyword evidence="9" id="KW-0206">Cytoskeleton</keyword>
<evidence type="ECO:0000256" key="3">
    <source>
        <dbReference type="ARBA" id="ARBA00022490"/>
    </source>
</evidence>
<keyword evidence="5" id="KW-0677">Repeat</keyword>
<comment type="subcellular location">
    <subcellularLocation>
        <location evidence="1">Cytoplasm</location>
        <location evidence="1">Cytoskeleton</location>
    </subcellularLocation>
</comment>
<keyword evidence="11" id="KW-1185">Reference proteome</keyword>
<keyword evidence="7" id="KW-0175">Coiled coil</keyword>
<comment type="similarity">
    <text evidence="2">Belongs to the kinesin light chain family.</text>
</comment>
<dbReference type="Pfam" id="PF13374">
    <property type="entry name" value="TPR_10"/>
    <property type="match status" value="1"/>
</dbReference>
<evidence type="ECO:0000256" key="4">
    <source>
        <dbReference type="ARBA" id="ARBA00022701"/>
    </source>
</evidence>
<evidence type="ECO:0000256" key="2">
    <source>
        <dbReference type="ARBA" id="ARBA00009622"/>
    </source>
</evidence>
<dbReference type="Proteomes" id="UP001139451">
    <property type="component" value="Unassembled WGS sequence"/>
</dbReference>
<evidence type="ECO:0000256" key="1">
    <source>
        <dbReference type="ARBA" id="ARBA00004245"/>
    </source>
</evidence>
<organism evidence="10 11">
    <name type="scientific">Sphingomonas tagetis</name>
    <dbReference type="NCBI Taxonomy" id="2949092"/>
    <lineage>
        <taxon>Bacteria</taxon>
        <taxon>Pseudomonadati</taxon>
        <taxon>Pseudomonadota</taxon>
        <taxon>Alphaproteobacteria</taxon>
        <taxon>Sphingomonadales</taxon>
        <taxon>Sphingomonadaceae</taxon>
        <taxon>Sphingomonas</taxon>
    </lineage>
</organism>
<sequence>MDMGAYPVTVAIAAAPVERADELEQAGRYRDAEPLRRAAFERARKGKAAALADIAEKLADNLAMQIRLADAEPFYRLALDARLKRHGEQHAATARSLRQLSALLLARGELGEAEQIARRSLTIQRAVSPAGDIEIAWSLNNLAQVRAARGQPFDADLLYRDAITIARATAPLAEDALAVLLNNRGLNFYRMAVSADIPLAFRRPAGTTRGVMLPVADDMPVADADRKRLLAQGRTLLNEALALAERRFGAEHPDTANLLNGLAANHLAAGERSRAEALYRRALTIKAKFLLPEDRDRIVGAWSLGAVLARLPGRGAEARTQLRAAAAGALGAQSRYREYDRAASAELRSYAPVFLGQVRVAWTLANAR</sequence>
<dbReference type="GO" id="GO:0005871">
    <property type="term" value="C:kinesin complex"/>
    <property type="evidence" value="ECO:0007669"/>
    <property type="project" value="InterPro"/>
</dbReference>
<keyword evidence="6" id="KW-0802">TPR repeat</keyword>
<dbReference type="GO" id="GO:0005874">
    <property type="term" value="C:microtubule"/>
    <property type="evidence" value="ECO:0007669"/>
    <property type="project" value="UniProtKB-KW"/>
</dbReference>
<proteinExistence type="inferred from homology"/>
<reference evidence="10" key="1">
    <citation type="submission" date="2022-05" db="EMBL/GenBank/DDBJ databases">
        <title>Sphingomonas sp. strain MG17 Genome sequencing and assembly.</title>
        <authorList>
            <person name="Kim I."/>
        </authorList>
    </citation>
    <scope>NUCLEOTIDE SEQUENCE</scope>
    <source>
        <strain evidence="10">MG17</strain>
    </source>
</reference>
<evidence type="ECO:0000256" key="6">
    <source>
        <dbReference type="ARBA" id="ARBA00022803"/>
    </source>
</evidence>
<dbReference type="InterPro" id="IPR002151">
    <property type="entry name" value="Kinesin_light"/>
</dbReference>
<evidence type="ECO:0000313" key="10">
    <source>
        <dbReference type="EMBL" id="MCP3728832.1"/>
    </source>
</evidence>
<keyword evidence="3" id="KW-0963">Cytoplasm</keyword>
<name>A0A9X2KJQ9_9SPHN</name>
<keyword evidence="4" id="KW-0493">Microtubule</keyword>
<evidence type="ECO:0000256" key="9">
    <source>
        <dbReference type="ARBA" id="ARBA00023212"/>
    </source>
</evidence>
<protein>
    <submittedName>
        <fullName evidence="10">Tetratricopeptide repeat protein</fullName>
    </submittedName>
</protein>
<evidence type="ECO:0000256" key="8">
    <source>
        <dbReference type="ARBA" id="ARBA00023175"/>
    </source>
</evidence>
<keyword evidence="8" id="KW-0505">Motor protein</keyword>
<dbReference type="AlphaFoldDB" id="A0A9X2KJQ9"/>
<dbReference type="EMBL" id="JAMLDX010000001">
    <property type="protein sequence ID" value="MCP3728832.1"/>
    <property type="molecule type" value="Genomic_DNA"/>
</dbReference>
<dbReference type="SMART" id="SM00028">
    <property type="entry name" value="TPR"/>
    <property type="match status" value="3"/>
</dbReference>
<accession>A0A9X2KJQ9</accession>
<dbReference type="SUPFAM" id="SSF48452">
    <property type="entry name" value="TPR-like"/>
    <property type="match status" value="2"/>
</dbReference>
<dbReference type="PANTHER" id="PTHR45783:SF3">
    <property type="entry name" value="KINESIN LIGHT CHAIN"/>
    <property type="match status" value="1"/>
</dbReference>
<evidence type="ECO:0000256" key="7">
    <source>
        <dbReference type="ARBA" id="ARBA00023054"/>
    </source>
</evidence>
<dbReference type="InterPro" id="IPR011990">
    <property type="entry name" value="TPR-like_helical_dom_sf"/>
</dbReference>
<dbReference type="InterPro" id="IPR019734">
    <property type="entry name" value="TPR_rpt"/>
</dbReference>
<dbReference type="GO" id="GO:0005737">
    <property type="term" value="C:cytoplasm"/>
    <property type="evidence" value="ECO:0007669"/>
    <property type="project" value="TreeGrafter"/>
</dbReference>
<evidence type="ECO:0000313" key="11">
    <source>
        <dbReference type="Proteomes" id="UP001139451"/>
    </source>
</evidence>
<dbReference type="Pfam" id="PF13424">
    <property type="entry name" value="TPR_12"/>
    <property type="match status" value="2"/>
</dbReference>
<evidence type="ECO:0000256" key="5">
    <source>
        <dbReference type="ARBA" id="ARBA00022737"/>
    </source>
</evidence>
<comment type="caution">
    <text evidence="10">The sequence shown here is derived from an EMBL/GenBank/DDBJ whole genome shotgun (WGS) entry which is preliminary data.</text>
</comment>